<evidence type="ECO:0000313" key="2">
    <source>
        <dbReference type="EMBL" id="MBP1850549.1"/>
    </source>
</evidence>
<evidence type="ECO:0000313" key="3">
    <source>
        <dbReference type="Proteomes" id="UP000759443"/>
    </source>
</evidence>
<dbReference type="RefSeq" id="WP_245224001.1">
    <property type="nucleotide sequence ID" value="NZ_JAGGJU010000005.1"/>
</dbReference>
<comment type="caution">
    <text evidence="2">The sequence shown here is derived from an EMBL/GenBank/DDBJ whole genome shotgun (WGS) entry which is preliminary data.</text>
</comment>
<proteinExistence type="predicted"/>
<feature type="region of interest" description="Disordered" evidence="1">
    <location>
        <begin position="1"/>
        <end position="20"/>
    </location>
</feature>
<name>A0ABS4DY43_9HYPH</name>
<accession>A0ABS4DY43</accession>
<dbReference type="EMBL" id="JAGGJU010000005">
    <property type="protein sequence ID" value="MBP1850549.1"/>
    <property type="molecule type" value="Genomic_DNA"/>
</dbReference>
<feature type="region of interest" description="Disordered" evidence="1">
    <location>
        <begin position="69"/>
        <end position="94"/>
    </location>
</feature>
<reference evidence="2 3" key="1">
    <citation type="submission" date="2021-03" db="EMBL/GenBank/DDBJ databases">
        <title>Genomic Encyclopedia of Type Strains, Phase IV (KMG-IV): sequencing the most valuable type-strain genomes for metagenomic binning, comparative biology and taxonomic classification.</title>
        <authorList>
            <person name="Goeker M."/>
        </authorList>
    </citation>
    <scope>NUCLEOTIDE SEQUENCE [LARGE SCALE GENOMIC DNA]</scope>
    <source>
        <strain evidence="2 3">DSM 21600</strain>
    </source>
</reference>
<keyword evidence="3" id="KW-1185">Reference proteome</keyword>
<sequence length="196" mass="20802">MARTFRPQDHTASGASPARAPARRGVAWSLALALLLATTGHALADAIDALPITTIFVTSGGYWEDPDQAETAKAAGTPAPNASDAEASQAAQKPPHGYYKLVAIRQPDRTAKVYLQQIEVASNGELKMVASTPLNELAALNPYVTDIRPEDSTGVTTQPGFFATVYLKTDPAAKEPESWTVIVDEFGQVQVEPATN</sequence>
<organism evidence="2 3">
    <name type="scientific">Rhizobium halophytocola</name>
    <dbReference type="NCBI Taxonomy" id="735519"/>
    <lineage>
        <taxon>Bacteria</taxon>
        <taxon>Pseudomonadati</taxon>
        <taxon>Pseudomonadota</taxon>
        <taxon>Alphaproteobacteria</taxon>
        <taxon>Hyphomicrobiales</taxon>
        <taxon>Rhizobiaceae</taxon>
        <taxon>Rhizobium/Agrobacterium group</taxon>
        <taxon>Rhizobium</taxon>
    </lineage>
</organism>
<dbReference type="Proteomes" id="UP000759443">
    <property type="component" value="Unassembled WGS sequence"/>
</dbReference>
<evidence type="ECO:0000256" key="1">
    <source>
        <dbReference type="SAM" id="MobiDB-lite"/>
    </source>
</evidence>
<protein>
    <submittedName>
        <fullName evidence="2">Uncharacterized protein</fullName>
    </submittedName>
</protein>
<gene>
    <name evidence="2" type="ORF">J2Z17_001986</name>
</gene>